<comment type="caution">
    <text evidence="1">The sequence shown here is derived from an EMBL/GenBank/DDBJ whole genome shotgun (WGS) entry which is preliminary data.</text>
</comment>
<name>A0ACB8WZH3_9TELE</name>
<accession>A0ACB8WZH3</accession>
<reference evidence="1" key="1">
    <citation type="submission" date="2022-04" db="EMBL/GenBank/DDBJ databases">
        <title>Jade perch genome.</title>
        <authorList>
            <person name="Chao B."/>
        </authorList>
    </citation>
    <scope>NUCLEOTIDE SEQUENCE</scope>
    <source>
        <strain evidence="1">CB-2022</strain>
    </source>
</reference>
<dbReference type="Proteomes" id="UP000831701">
    <property type="component" value="Chromosome 5"/>
</dbReference>
<organism evidence="1 2">
    <name type="scientific">Scortum barcoo</name>
    <name type="common">barcoo grunter</name>
    <dbReference type="NCBI Taxonomy" id="214431"/>
    <lineage>
        <taxon>Eukaryota</taxon>
        <taxon>Metazoa</taxon>
        <taxon>Chordata</taxon>
        <taxon>Craniata</taxon>
        <taxon>Vertebrata</taxon>
        <taxon>Euteleostomi</taxon>
        <taxon>Actinopterygii</taxon>
        <taxon>Neopterygii</taxon>
        <taxon>Teleostei</taxon>
        <taxon>Neoteleostei</taxon>
        <taxon>Acanthomorphata</taxon>
        <taxon>Eupercaria</taxon>
        <taxon>Centrarchiformes</taxon>
        <taxon>Terapontoidei</taxon>
        <taxon>Terapontidae</taxon>
        <taxon>Scortum</taxon>
    </lineage>
</organism>
<proteinExistence type="predicted"/>
<dbReference type="EMBL" id="CM041535">
    <property type="protein sequence ID" value="KAI3372697.1"/>
    <property type="molecule type" value="Genomic_DNA"/>
</dbReference>
<gene>
    <name evidence="1" type="ORF">L3Q82_023162</name>
</gene>
<keyword evidence="2" id="KW-1185">Reference proteome</keyword>
<evidence type="ECO:0000313" key="2">
    <source>
        <dbReference type="Proteomes" id="UP000831701"/>
    </source>
</evidence>
<sequence length="119" mass="13205">MTAVPGMPTLIRSLTEPRGRRGHVEREGAIHQRQQTREHQTTGSSCLGSSCLQAPALPATGRLVVVKDFRRKHWQAKHWPGAFQILLTTHTAVKGGRTSNLDPRQPLQKGTITCRVTNH</sequence>
<evidence type="ECO:0000313" key="1">
    <source>
        <dbReference type="EMBL" id="KAI3372697.1"/>
    </source>
</evidence>
<protein>
    <submittedName>
        <fullName evidence="1">Uncharacterized protein</fullName>
    </submittedName>
</protein>